<proteinExistence type="predicted"/>
<keyword evidence="3" id="KW-1185">Reference proteome</keyword>
<organism evidence="2 3">
    <name type="scientific">Rhizobium herbae</name>
    <dbReference type="NCBI Taxonomy" id="508661"/>
    <lineage>
        <taxon>Bacteria</taxon>
        <taxon>Pseudomonadati</taxon>
        <taxon>Pseudomonadota</taxon>
        <taxon>Alphaproteobacteria</taxon>
        <taxon>Hyphomicrobiales</taxon>
        <taxon>Rhizobiaceae</taxon>
        <taxon>Rhizobium/Agrobacterium group</taxon>
        <taxon>Rhizobium</taxon>
    </lineage>
</organism>
<dbReference type="RefSeq" id="WP_209850067.1">
    <property type="nucleotide sequence ID" value="NZ_JAGGJV010000002.1"/>
</dbReference>
<feature type="transmembrane region" description="Helical" evidence="1">
    <location>
        <begin position="109"/>
        <end position="134"/>
    </location>
</feature>
<feature type="transmembrane region" description="Helical" evidence="1">
    <location>
        <begin position="169"/>
        <end position="189"/>
    </location>
</feature>
<feature type="transmembrane region" description="Helical" evidence="1">
    <location>
        <begin position="39"/>
        <end position="59"/>
    </location>
</feature>
<dbReference type="EMBL" id="JAGGJV010000002">
    <property type="protein sequence ID" value="MBP1858076.1"/>
    <property type="molecule type" value="Genomic_DNA"/>
</dbReference>
<keyword evidence="1" id="KW-1133">Transmembrane helix</keyword>
<evidence type="ECO:0000313" key="2">
    <source>
        <dbReference type="EMBL" id="MBP1858076.1"/>
    </source>
</evidence>
<keyword evidence="1" id="KW-0472">Membrane</keyword>
<protein>
    <recommendedName>
        <fullName evidence="4">ABC transporter permease</fullName>
    </recommendedName>
</protein>
<keyword evidence="1" id="KW-0812">Transmembrane</keyword>
<evidence type="ECO:0008006" key="4">
    <source>
        <dbReference type="Google" id="ProtNLM"/>
    </source>
</evidence>
<reference evidence="2 3" key="1">
    <citation type="submission" date="2021-03" db="EMBL/GenBank/DDBJ databases">
        <title>Genomic Encyclopedia of Type Strains, Phase IV (KMG-IV): sequencing the most valuable type-strain genomes for metagenomic binning, comparative biology and taxonomic classification.</title>
        <authorList>
            <person name="Goeker M."/>
        </authorList>
    </citation>
    <scope>NUCLEOTIDE SEQUENCE [LARGE SCALE GENOMIC DNA]</scope>
    <source>
        <strain evidence="2 3">DSM 26427</strain>
    </source>
</reference>
<comment type="caution">
    <text evidence="2">The sequence shown here is derived from an EMBL/GenBank/DDBJ whole genome shotgun (WGS) entry which is preliminary data.</text>
</comment>
<sequence>MPQIEEIGIYIKGLWLLILGDRSGFDWLDISASGVWRSFAAFLWCLPAMAVGWGAWRLFYLAQMPDGTETGLVFILKLFLVDTVIWIVPLIIIAALAKPLGYGAMLAPIVITTNWLSVPMAYAMAVPLALRLVLPGSEGLSYLLSFILLIVNFTAIFRLVKTIASGQMLLASAISALLILLPLMLSNALPDLFGLMPVYAAVQ</sequence>
<accession>A0ABS4EJG2</accession>
<gene>
    <name evidence="2" type="ORF">J2Z75_001572</name>
</gene>
<dbReference type="Proteomes" id="UP000823786">
    <property type="component" value="Unassembled WGS sequence"/>
</dbReference>
<evidence type="ECO:0000256" key="1">
    <source>
        <dbReference type="SAM" id="Phobius"/>
    </source>
</evidence>
<feature type="transmembrane region" description="Helical" evidence="1">
    <location>
        <begin position="140"/>
        <end position="157"/>
    </location>
</feature>
<evidence type="ECO:0000313" key="3">
    <source>
        <dbReference type="Proteomes" id="UP000823786"/>
    </source>
</evidence>
<feature type="transmembrane region" description="Helical" evidence="1">
    <location>
        <begin position="71"/>
        <end position="97"/>
    </location>
</feature>
<name>A0ABS4EJG2_9HYPH</name>